<dbReference type="Proteomes" id="UP000244930">
    <property type="component" value="Chromosome"/>
</dbReference>
<accession>A0A2U8GRH5</accession>
<dbReference type="AlphaFoldDB" id="A0A2U8GRH5"/>
<evidence type="ECO:0000313" key="3">
    <source>
        <dbReference type="Proteomes" id="UP000244930"/>
    </source>
</evidence>
<feature type="compositionally biased region" description="Basic and acidic residues" evidence="1">
    <location>
        <begin position="90"/>
        <end position="101"/>
    </location>
</feature>
<protein>
    <submittedName>
        <fullName evidence="2">Uncharacterized protein</fullName>
    </submittedName>
</protein>
<name>A0A2U8GRH5_9RHOO</name>
<dbReference type="KEGG" id="acom:CEW83_13525"/>
<dbReference type="EMBL" id="CP022187">
    <property type="protein sequence ID" value="AWI76114.1"/>
    <property type="molecule type" value="Genomic_DNA"/>
</dbReference>
<gene>
    <name evidence="2" type="ORF">CEW83_13525</name>
</gene>
<organism evidence="2 3">
    <name type="scientific">Parazoarcus communis</name>
    <dbReference type="NCBI Taxonomy" id="41977"/>
    <lineage>
        <taxon>Bacteria</taxon>
        <taxon>Pseudomonadati</taxon>
        <taxon>Pseudomonadota</taxon>
        <taxon>Betaproteobacteria</taxon>
        <taxon>Rhodocyclales</taxon>
        <taxon>Zoogloeaceae</taxon>
        <taxon>Parazoarcus</taxon>
    </lineage>
</organism>
<proteinExistence type="predicted"/>
<evidence type="ECO:0000313" key="2">
    <source>
        <dbReference type="EMBL" id="AWI76114.1"/>
    </source>
</evidence>
<keyword evidence="3" id="KW-1185">Reference proteome</keyword>
<reference evidence="2 3" key="1">
    <citation type="submission" date="2017-06" db="EMBL/GenBank/DDBJ databases">
        <title>Azoarcus.</title>
        <authorList>
            <person name="Woo J.-H."/>
            <person name="Kim H.-S."/>
        </authorList>
    </citation>
    <scope>NUCLEOTIDE SEQUENCE [LARGE SCALE GENOMIC DNA]</scope>
    <source>
        <strain evidence="2 3">TSPY31</strain>
    </source>
</reference>
<sequence>MSEAEIELARLLARFKLQVKRTLGRSVNLTAMTSDPAYAKATLDEIEELADDEAFLLLVICLREKLAPAAVVEPVVPAPAPEAAPARPQAMRDYRFGARGG</sequence>
<evidence type="ECO:0000256" key="1">
    <source>
        <dbReference type="SAM" id="MobiDB-lite"/>
    </source>
</evidence>
<feature type="region of interest" description="Disordered" evidence="1">
    <location>
        <begin position="79"/>
        <end position="101"/>
    </location>
</feature>
<dbReference type="RefSeq" id="WP_108949817.1">
    <property type="nucleotide sequence ID" value="NZ_CP022187.1"/>
</dbReference>